<name>A0AA41YW32_9PROT</name>
<evidence type="ECO:0000313" key="3">
    <source>
        <dbReference type="Proteomes" id="UP001165679"/>
    </source>
</evidence>
<accession>A0AA41YW32</accession>
<keyword evidence="3" id="KW-1185">Reference proteome</keyword>
<feature type="region of interest" description="Disordered" evidence="1">
    <location>
        <begin position="1"/>
        <end position="22"/>
    </location>
</feature>
<dbReference type="EMBL" id="JAPDNT010000040">
    <property type="protein sequence ID" value="MCW3477548.1"/>
    <property type="molecule type" value="Genomic_DNA"/>
</dbReference>
<organism evidence="2 3">
    <name type="scientific">Limobrevibacterium gyesilva</name>
    <dbReference type="NCBI Taxonomy" id="2991712"/>
    <lineage>
        <taxon>Bacteria</taxon>
        <taxon>Pseudomonadati</taxon>
        <taxon>Pseudomonadota</taxon>
        <taxon>Alphaproteobacteria</taxon>
        <taxon>Acetobacterales</taxon>
        <taxon>Acetobacteraceae</taxon>
        <taxon>Limobrevibacterium</taxon>
    </lineage>
</organism>
<protein>
    <recommendedName>
        <fullName evidence="4">HNH endonuclease</fullName>
    </recommendedName>
</protein>
<evidence type="ECO:0000313" key="2">
    <source>
        <dbReference type="EMBL" id="MCW3477548.1"/>
    </source>
</evidence>
<gene>
    <name evidence="2" type="ORF">OL599_23580</name>
</gene>
<comment type="caution">
    <text evidence="2">The sequence shown here is derived from an EMBL/GenBank/DDBJ whole genome shotgun (WGS) entry which is preliminary data.</text>
</comment>
<sequence length="292" mass="32663">MAKGGGAKQKAGSAKEEAKRLQPSREVLRNLYLLSGNNCAMPGCEHVLINNAGTMVGKICHIEAAERGGPRFRKDMSNEERRAAANLILLCSPHHDVIDDMKNVADWPVKRLKEIKRQHEDTFREVGETLAKAFRAQFQDSTATTAVQKAKSLARLLAHSTYSDLTTKQVKAAQKGLDAFADRLQNVPQHEREFMLAIVQRAIRLRKKSTAAVNVYDVQSALGLAHETIKKYGEALERYEVGGIVEADENQYEMQIYDPSDYVGWIDLAGFCADEGIDLRQIIVERRLNLLD</sequence>
<reference evidence="2" key="1">
    <citation type="submission" date="2022-09" db="EMBL/GenBank/DDBJ databases">
        <title>Rhodovastum sp. nov. RN2-1 isolated from soil in Seongnam, South Korea.</title>
        <authorList>
            <person name="Le N.T."/>
        </authorList>
    </citation>
    <scope>NUCLEOTIDE SEQUENCE</scope>
    <source>
        <strain evidence="2">RN2-1</strain>
    </source>
</reference>
<dbReference type="RefSeq" id="WP_264716497.1">
    <property type="nucleotide sequence ID" value="NZ_JAPDNT010000040.1"/>
</dbReference>
<reference evidence="2" key="2">
    <citation type="submission" date="2022-10" db="EMBL/GenBank/DDBJ databases">
        <authorList>
            <person name="Trinh H.N."/>
        </authorList>
    </citation>
    <scope>NUCLEOTIDE SEQUENCE</scope>
    <source>
        <strain evidence="2">RN2-1</strain>
    </source>
</reference>
<evidence type="ECO:0000256" key="1">
    <source>
        <dbReference type="SAM" id="MobiDB-lite"/>
    </source>
</evidence>
<proteinExistence type="predicted"/>
<evidence type="ECO:0008006" key="4">
    <source>
        <dbReference type="Google" id="ProtNLM"/>
    </source>
</evidence>
<dbReference type="Proteomes" id="UP001165679">
    <property type="component" value="Unassembled WGS sequence"/>
</dbReference>
<dbReference type="AlphaFoldDB" id="A0AA41YW32"/>